<dbReference type="Proteomes" id="UP000198427">
    <property type="component" value="Unassembled WGS sequence"/>
</dbReference>
<dbReference type="AlphaFoldDB" id="A0AA94IUK7"/>
<evidence type="ECO:0000313" key="1">
    <source>
        <dbReference type="EMBL" id="SNR90001.1"/>
    </source>
</evidence>
<comment type="caution">
    <text evidence="1">The sequence shown here is derived from an EMBL/GenBank/DDBJ whole genome shotgun (WGS) entry which is preliminary data.</text>
</comment>
<protein>
    <submittedName>
        <fullName evidence="1">Uncharacterized protein</fullName>
    </submittedName>
</protein>
<reference evidence="1 2" key="1">
    <citation type="submission" date="2017-06" db="EMBL/GenBank/DDBJ databases">
        <authorList>
            <person name="Varghese N."/>
            <person name="Submissions S."/>
        </authorList>
    </citation>
    <scope>NUCLEOTIDE SEQUENCE [LARGE SCALE GENOMIC DNA]</scope>
    <source>
        <strain evidence="1 2">DSM 26989</strain>
    </source>
</reference>
<keyword evidence="2" id="KW-1185">Reference proteome</keyword>
<sequence>MTFASISFGFILVYLHEIELIDIFVKTNTLFYEQSYPDNRPVIFTICMWFC</sequence>
<name>A0AA94IUK7_9BACT</name>
<gene>
    <name evidence="1" type="ORF">SAMN06265364_11811</name>
</gene>
<proteinExistence type="predicted"/>
<dbReference type="EMBL" id="FZNZ01000018">
    <property type="protein sequence ID" value="SNR90001.1"/>
    <property type="molecule type" value="Genomic_DNA"/>
</dbReference>
<evidence type="ECO:0000313" key="2">
    <source>
        <dbReference type="Proteomes" id="UP000198427"/>
    </source>
</evidence>
<organism evidence="1 2">
    <name type="scientific">Prevotella jejuni</name>
    <dbReference type="NCBI Taxonomy" id="1177574"/>
    <lineage>
        <taxon>Bacteria</taxon>
        <taxon>Pseudomonadati</taxon>
        <taxon>Bacteroidota</taxon>
        <taxon>Bacteroidia</taxon>
        <taxon>Bacteroidales</taxon>
        <taxon>Prevotellaceae</taxon>
        <taxon>Prevotella</taxon>
    </lineage>
</organism>
<accession>A0AA94IUK7</accession>